<evidence type="ECO:0000256" key="1">
    <source>
        <dbReference type="SAM" id="MobiDB-lite"/>
    </source>
</evidence>
<gene>
    <name evidence="2" type="ORF">P154DRAFT_580858</name>
</gene>
<sequence>MTKRNPTFDIESGDAPNPKRTRLTPTHDQHLPRKEQQKLEPLPTILRRFSNPQSPLLALTTHLTTTLPRELRDRIYDILISENLTLLSKPLAHYLKPSSVGLPFALELAQRWYTQYEFFCNPEGGSYIDGLPKQISECYFGLGLDMRDWVRNVGVNLDVSDSLQGGGWVKDLEGYVCVKEKGILRAGGTVKVRFVVWLNGHREEMHLGFLDSRAKLLDCVEALRRRAGDEMVPSIEVDYYAGETSPKYTVGKGFKSVDELRNWGEGFPLRSPEDGEFGDQGSEDELDGDDWDTGFDVQDDLIYEEQAHAMSEMDNTDEEASEASSVLAYFDTLQ</sequence>
<proteinExistence type="predicted"/>
<evidence type="ECO:0000313" key="3">
    <source>
        <dbReference type="Proteomes" id="UP000799779"/>
    </source>
</evidence>
<name>A0A6A5W145_9PLEO</name>
<feature type="region of interest" description="Disordered" evidence="1">
    <location>
        <begin position="1"/>
        <end position="37"/>
    </location>
</feature>
<organism evidence="2 3">
    <name type="scientific">Amniculicola lignicola CBS 123094</name>
    <dbReference type="NCBI Taxonomy" id="1392246"/>
    <lineage>
        <taxon>Eukaryota</taxon>
        <taxon>Fungi</taxon>
        <taxon>Dikarya</taxon>
        <taxon>Ascomycota</taxon>
        <taxon>Pezizomycotina</taxon>
        <taxon>Dothideomycetes</taxon>
        <taxon>Pleosporomycetidae</taxon>
        <taxon>Pleosporales</taxon>
        <taxon>Amniculicolaceae</taxon>
        <taxon>Amniculicola</taxon>
    </lineage>
</organism>
<keyword evidence="3" id="KW-1185">Reference proteome</keyword>
<protein>
    <submittedName>
        <fullName evidence="2">Uncharacterized protein</fullName>
    </submittedName>
</protein>
<accession>A0A6A5W145</accession>
<dbReference type="EMBL" id="ML977639">
    <property type="protein sequence ID" value="KAF1995420.1"/>
    <property type="molecule type" value="Genomic_DNA"/>
</dbReference>
<feature type="compositionally biased region" description="Acidic residues" evidence="1">
    <location>
        <begin position="274"/>
        <end position="292"/>
    </location>
</feature>
<feature type="region of interest" description="Disordered" evidence="1">
    <location>
        <begin position="265"/>
        <end position="292"/>
    </location>
</feature>
<reference evidence="2" key="1">
    <citation type="journal article" date="2020" name="Stud. Mycol.">
        <title>101 Dothideomycetes genomes: a test case for predicting lifestyles and emergence of pathogens.</title>
        <authorList>
            <person name="Haridas S."/>
            <person name="Albert R."/>
            <person name="Binder M."/>
            <person name="Bloem J."/>
            <person name="Labutti K."/>
            <person name="Salamov A."/>
            <person name="Andreopoulos B."/>
            <person name="Baker S."/>
            <person name="Barry K."/>
            <person name="Bills G."/>
            <person name="Bluhm B."/>
            <person name="Cannon C."/>
            <person name="Castanera R."/>
            <person name="Culley D."/>
            <person name="Daum C."/>
            <person name="Ezra D."/>
            <person name="Gonzalez J."/>
            <person name="Henrissat B."/>
            <person name="Kuo A."/>
            <person name="Liang C."/>
            <person name="Lipzen A."/>
            <person name="Lutzoni F."/>
            <person name="Magnuson J."/>
            <person name="Mondo S."/>
            <person name="Nolan M."/>
            <person name="Ohm R."/>
            <person name="Pangilinan J."/>
            <person name="Park H.-J."/>
            <person name="Ramirez L."/>
            <person name="Alfaro M."/>
            <person name="Sun H."/>
            <person name="Tritt A."/>
            <person name="Yoshinaga Y."/>
            <person name="Zwiers L.-H."/>
            <person name="Turgeon B."/>
            <person name="Goodwin S."/>
            <person name="Spatafora J."/>
            <person name="Crous P."/>
            <person name="Grigoriev I."/>
        </authorList>
    </citation>
    <scope>NUCLEOTIDE SEQUENCE</scope>
    <source>
        <strain evidence="2">CBS 123094</strain>
    </source>
</reference>
<feature type="compositionally biased region" description="Basic and acidic residues" evidence="1">
    <location>
        <begin position="25"/>
        <end position="37"/>
    </location>
</feature>
<feature type="region of interest" description="Disordered" evidence="1">
    <location>
        <begin position="310"/>
        <end position="334"/>
    </location>
</feature>
<evidence type="ECO:0000313" key="2">
    <source>
        <dbReference type="EMBL" id="KAF1995420.1"/>
    </source>
</evidence>
<dbReference type="Proteomes" id="UP000799779">
    <property type="component" value="Unassembled WGS sequence"/>
</dbReference>
<dbReference type="AlphaFoldDB" id="A0A6A5W145"/>